<dbReference type="GO" id="GO:0006508">
    <property type="term" value="P:proteolysis"/>
    <property type="evidence" value="ECO:0007669"/>
    <property type="project" value="UniProtKB-KW"/>
</dbReference>
<evidence type="ECO:0000256" key="8">
    <source>
        <dbReference type="PIRSR" id="PIRSR001123-2"/>
    </source>
</evidence>
<dbReference type="Gene3D" id="2.40.30.40">
    <property type="entry name" value="Peptidase M42, domain 2"/>
    <property type="match status" value="1"/>
</dbReference>
<dbReference type="Proteomes" id="UP000078287">
    <property type="component" value="Unassembled WGS sequence"/>
</dbReference>
<dbReference type="GO" id="GO:0046872">
    <property type="term" value="F:metal ion binding"/>
    <property type="evidence" value="ECO:0007669"/>
    <property type="project" value="UniProtKB-UniRule"/>
</dbReference>
<dbReference type="PANTHER" id="PTHR32481">
    <property type="entry name" value="AMINOPEPTIDASE"/>
    <property type="match status" value="1"/>
</dbReference>
<dbReference type="CDD" id="cd05656">
    <property type="entry name" value="M42_Frv"/>
    <property type="match status" value="1"/>
</dbReference>
<feature type="binding site" evidence="8">
    <location>
        <position position="64"/>
    </location>
    <ligand>
        <name>Zn(2+)</name>
        <dbReference type="ChEBI" id="CHEBI:29105"/>
        <label>1</label>
    </ligand>
</feature>
<evidence type="ECO:0000256" key="7">
    <source>
        <dbReference type="PIRSR" id="PIRSR001123-1"/>
    </source>
</evidence>
<protein>
    <submittedName>
        <fullName evidence="9">Peptidase M28</fullName>
    </submittedName>
</protein>
<feature type="active site" description="Proton acceptor" evidence="7">
    <location>
        <position position="210"/>
    </location>
</feature>
<accession>A0A178MFD8</accession>
<reference evidence="9 10" key="1">
    <citation type="submission" date="2016-04" db="EMBL/GenBank/DDBJ databases">
        <title>Chloroflexus islandicus sp. nov., a thermophilic filamentous anoxygenic phototrophic bacterium from geyser Strokkur (Iceland).</title>
        <authorList>
            <person name="Gaisin V.A."/>
            <person name="Kalashnikov A.M."/>
            <person name="Sukhacheva M.V."/>
            <person name="Grouzdev D.S."/>
            <person name="Ivanov T.M."/>
            <person name="Kuznetsov B."/>
            <person name="Gorlenko V.M."/>
        </authorList>
    </citation>
    <scope>NUCLEOTIDE SEQUENCE [LARGE SCALE GENOMIC DNA]</scope>
    <source>
        <strain evidence="10">isl-2</strain>
    </source>
</reference>
<comment type="similarity">
    <text evidence="1 6">Belongs to the peptidase M42 family.</text>
</comment>
<dbReference type="SUPFAM" id="SSF101821">
    <property type="entry name" value="Aminopeptidase/glucanase lid domain"/>
    <property type="match status" value="1"/>
</dbReference>
<dbReference type="EMBL" id="LWQS01000037">
    <property type="protein sequence ID" value="OAN47471.1"/>
    <property type="molecule type" value="Genomic_DNA"/>
</dbReference>
<evidence type="ECO:0000256" key="4">
    <source>
        <dbReference type="ARBA" id="ARBA00022723"/>
    </source>
</evidence>
<dbReference type="OrthoDB" id="9772053at2"/>
<sequence length="358" mass="38569">MDAMLQLLRDLTEAPGPSGYEGPVREVMRRYLEPISEIEIDHLGSIIARRTGLTDGPRIALAAHLDEIGLMVTRITDDGFLKFQPLGGWWDHVLLGLRVEVHTRSGPIIGVIGVKPPHILGNDERTRLVDKKAMYIDIGAASRDEAVAWGVRPGDPVVPVGPFTPMRNPDLLLAKAWDNRVGCAIVVETLRRLAGEQHPNIVFGIGNAQEEVGLRGAATTTYITKPDIGFAIDTAIAGDMPGVGADDAMSRLGQGPAILLIDGSMIAHAGLRHLVIDVAAEEGIPLQFDLMPGGGTDGGRMHIFGSGVPTVVIGPPVRYIHSASAIVHRRDIEQTVQLLLALIRRLDNETVQRLQTGM</sequence>
<organism evidence="9 10">
    <name type="scientific">Chloroflexus islandicus</name>
    <dbReference type="NCBI Taxonomy" id="1707952"/>
    <lineage>
        <taxon>Bacteria</taxon>
        <taxon>Bacillati</taxon>
        <taxon>Chloroflexota</taxon>
        <taxon>Chloroflexia</taxon>
        <taxon>Chloroflexales</taxon>
        <taxon>Chloroflexineae</taxon>
        <taxon>Chloroflexaceae</taxon>
        <taxon>Chloroflexus</taxon>
    </lineage>
</organism>
<evidence type="ECO:0000256" key="5">
    <source>
        <dbReference type="ARBA" id="ARBA00022801"/>
    </source>
</evidence>
<evidence type="ECO:0000313" key="10">
    <source>
        <dbReference type="Proteomes" id="UP000078287"/>
    </source>
</evidence>
<proteinExistence type="inferred from homology"/>
<gene>
    <name evidence="9" type="ORF">A6A03_10360</name>
</gene>
<feature type="binding site" evidence="8">
    <location>
        <position position="211"/>
    </location>
    <ligand>
        <name>Zn(2+)</name>
        <dbReference type="ChEBI" id="CHEBI:29105"/>
        <label>2</label>
    </ligand>
</feature>
<keyword evidence="5" id="KW-0378">Hydrolase</keyword>
<keyword evidence="3" id="KW-0645">Protease</keyword>
<dbReference type="Pfam" id="PF05343">
    <property type="entry name" value="Peptidase_M42"/>
    <property type="match status" value="1"/>
</dbReference>
<comment type="cofactor">
    <cofactor evidence="8">
        <name>a divalent metal cation</name>
        <dbReference type="ChEBI" id="CHEBI:60240"/>
    </cofactor>
    <text evidence="8">Binds 2 divalent metal cations per subunit.</text>
</comment>
<evidence type="ECO:0000256" key="6">
    <source>
        <dbReference type="PIRNR" id="PIRNR001123"/>
    </source>
</evidence>
<dbReference type="STRING" id="1707952.A6A03_10360"/>
<evidence type="ECO:0000256" key="3">
    <source>
        <dbReference type="ARBA" id="ARBA00022670"/>
    </source>
</evidence>
<keyword evidence="4 8" id="KW-0479">Metal-binding</keyword>
<dbReference type="Gene3D" id="3.40.630.10">
    <property type="entry name" value="Zn peptidases"/>
    <property type="match status" value="1"/>
</dbReference>
<dbReference type="PANTHER" id="PTHR32481:SF0">
    <property type="entry name" value="AMINOPEPTIDASE YPDE-RELATED"/>
    <property type="match status" value="1"/>
</dbReference>
<keyword evidence="2" id="KW-0031">Aminopeptidase</keyword>
<comment type="caution">
    <text evidence="9">The sequence shown here is derived from an EMBL/GenBank/DDBJ whole genome shotgun (WGS) entry which is preliminary data.</text>
</comment>
<evidence type="ECO:0000256" key="2">
    <source>
        <dbReference type="ARBA" id="ARBA00022438"/>
    </source>
</evidence>
<dbReference type="GO" id="GO:0004177">
    <property type="term" value="F:aminopeptidase activity"/>
    <property type="evidence" value="ECO:0007669"/>
    <property type="project" value="UniProtKB-UniRule"/>
</dbReference>
<dbReference type="InterPro" id="IPR023367">
    <property type="entry name" value="Peptidase_M42_dom2"/>
</dbReference>
<name>A0A178MFD8_9CHLR</name>
<evidence type="ECO:0000256" key="1">
    <source>
        <dbReference type="ARBA" id="ARBA00006272"/>
    </source>
</evidence>
<feature type="binding site" evidence="8">
    <location>
        <position position="178"/>
    </location>
    <ligand>
        <name>Zn(2+)</name>
        <dbReference type="ChEBI" id="CHEBI:29105"/>
        <label>1</label>
    </ligand>
</feature>
<feature type="binding site" evidence="8">
    <location>
        <position position="178"/>
    </location>
    <ligand>
        <name>Zn(2+)</name>
        <dbReference type="ChEBI" id="CHEBI:29105"/>
        <label>2</label>
    </ligand>
</feature>
<feature type="binding site" evidence="8">
    <location>
        <position position="233"/>
    </location>
    <ligand>
        <name>Zn(2+)</name>
        <dbReference type="ChEBI" id="CHEBI:29105"/>
        <label>1</label>
    </ligand>
</feature>
<dbReference type="AlphaFoldDB" id="A0A178MFD8"/>
<evidence type="ECO:0000313" key="9">
    <source>
        <dbReference type="EMBL" id="OAN47471.1"/>
    </source>
</evidence>
<keyword evidence="10" id="KW-1185">Reference proteome</keyword>
<dbReference type="InterPro" id="IPR008007">
    <property type="entry name" value="Peptidase_M42"/>
</dbReference>
<dbReference type="PIRSF" id="PIRSF001123">
    <property type="entry name" value="PepA_GA"/>
    <property type="match status" value="1"/>
</dbReference>
<dbReference type="InterPro" id="IPR051464">
    <property type="entry name" value="Peptidase_M42_aminopept"/>
</dbReference>
<feature type="binding site" evidence="8">
    <location>
        <position position="321"/>
    </location>
    <ligand>
        <name>Zn(2+)</name>
        <dbReference type="ChEBI" id="CHEBI:29105"/>
        <label>2</label>
    </ligand>
</feature>
<dbReference type="RefSeq" id="WP_066783831.1">
    <property type="nucleotide sequence ID" value="NZ_LWQS01000037.1"/>
</dbReference>
<dbReference type="SUPFAM" id="SSF53187">
    <property type="entry name" value="Zn-dependent exopeptidases"/>
    <property type="match status" value="1"/>
</dbReference>